<dbReference type="EC" id="2.8.3.17" evidence="1"/>
<dbReference type="InterPro" id="IPR044855">
    <property type="entry name" value="CoA-Trfase_III_dom3_sf"/>
</dbReference>
<name>A0A0S3PZT9_9BRAD</name>
<dbReference type="PANTHER" id="PTHR48228">
    <property type="entry name" value="SUCCINYL-COA--D-CITRAMALATE COA-TRANSFERASE"/>
    <property type="match status" value="1"/>
</dbReference>
<evidence type="ECO:0000313" key="2">
    <source>
        <dbReference type="Proteomes" id="UP000236884"/>
    </source>
</evidence>
<keyword evidence="1" id="KW-0808">Transferase</keyword>
<reference evidence="1 2" key="1">
    <citation type="submission" date="2015-08" db="EMBL/GenBank/DDBJ databases">
        <title>Investigation of the bacterial diversity of lava forest soil.</title>
        <authorList>
            <person name="Lee J.S."/>
        </authorList>
    </citation>
    <scope>NUCLEOTIDE SEQUENCE [LARGE SCALE GENOMIC DNA]</scope>
    <source>
        <strain evidence="1 2">GJW-30</strain>
    </source>
</reference>
<dbReference type="SUPFAM" id="SSF89796">
    <property type="entry name" value="CoA-transferase family III (CaiB/BaiF)"/>
    <property type="match status" value="1"/>
</dbReference>
<evidence type="ECO:0000313" key="1">
    <source>
        <dbReference type="EMBL" id="BAT61411.1"/>
    </source>
</evidence>
<accession>A0A0S3PZT9</accession>
<sequence>MIFKGLKVLDCSSYIAAPAAATILSDFGADVIKVEPPGGDTFRYLSKMPGHPKSEQNYPWMIVSRNKRSLEIDLGKPEARLILEKLVKNADVFITNFPNAVRNKLGLTYDALAALNDKLIYASFTGYGDNGAEAAKPGFDVTAYWARSGLMDTVRASAQDVPVRPASGMGDYPSSFALFSGIVMALYQRQTTGKGSEVSSSLIANGLWAGSYFGQAALCGAEFFDRPARTEAFNALTNYYQCRDGKWLILTILNDDKQWPDFCRALEVDALIDDARFATRADRLKNARDLTHILDEAFGKQDRAYWRPRLNERRIVFDIVSVPTDIPKDQQLKDNNIVIKFADSDTLTITSPVEIRGVEKVTPRMPPSVGQHTNEILREAGFDDAAIASFRAAGALGKGE</sequence>
<dbReference type="AlphaFoldDB" id="A0A0S3PZT9"/>
<proteinExistence type="predicted"/>
<keyword evidence="2" id="KW-1185">Reference proteome</keyword>
<dbReference type="InterPro" id="IPR023606">
    <property type="entry name" value="CoA-Trfase_III_dom_1_sf"/>
</dbReference>
<dbReference type="OrthoDB" id="7208981at2"/>
<dbReference type="EMBL" id="AP014946">
    <property type="protein sequence ID" value="BAT61411.1"/>
    <property type="molecule type" value="Genomic_DNA"/>
</dbReference>
<dbReference type="Gene3D" id="3.40.50.10540">
    <property type="entry name" value="Crotonobetainyl-coa:carnitine coa-transferase, domain 1"/>
    <property type="match status" value="1"/>
</dbReference>
<dbReference type="InterPro" id="IPR003673">
    <property type="entry name" value="CoA-Trfase_fam_III"/>
</dbReference>
<dbReference type="KEGG" id="vgo:GJW-30_1_03968"/>
<dbReference type="InterPro" id="IPR050509">
    <property type="entry name" value="CoA-transferase_III"/>
</dbReference>
<gene>
    <name evidence="1" type="primary">fldA_4</name>
    <name evidence="1" type="ORF">GJW-30_1_03968</name>
</gene>
<protein>
    <submittedName>
        <fullName evidence="1">E-cinnamoyl-CoA:R-phenyllactate CoA transferase</fullName>
        <ecNumber evidence="1">2.8.3.17</ecNumber>
    </submittedName>
</protein>
<dbReference type="PANTHER" id="PTHR48228:SF2">
    <property type="entry name" value="E-CINNAMOYL-COA:R-PHENYLLACTATE COA TRANSFERASE LARGE SUBUNIT"/>
    <property type="match status" value="1"/>
</dbReference>
<dbReference type="Pfam" id="PF02515">
    <property type="entry name" value="CoA_transf_3"/>
    <property type="match status" value="1"/>
</dbReference>
<dbReference type="GO" id="GO:0043785">
    <property type="term" value="F:cinnamoyl-CoA:phenyllactate CoA-transferase activity"/>
    <property type="evidence" value="ECO:0007669"/>
    <property type="project" value="UniProtKB-EC"/>
</dbReference>
<dbReference type="RefSeq" id="WP_096358115.1">
    <property type="nucleotide sequence ID" value="NZ_AP014946.1"/>
</dbReference>
<dbReference type="Proteomes" id="UP000236884">
    <property type="component" value="Chromosome"/>
</dbReference>
<dbReference type="Gene3D" id="3.30.1540.10">
    <property type="entry name" value="formyl-coa transferase, domain 3"/>
    <property type="match status" value="1"/>
</dbReference>
<organism evidence="1 2">
    <name type="scientific">Variibacter gotjawalensis</name>
    <dbReference type="NCBI Taxonomy" id="1333996"/>
    <lineage>
        <taxon>Bacteria</taxon>
        <taxon>Pseudomonadati</taxon>
        <taxon>Pseudomonadota</taxon>
        <taxon>Alphaproteobacteria</taxon>
        <taxon>Hyphomicrobiales</taxon>
        <taxon>Nitrobacteraceae</taxon>
        <taxon>Variibacter</taxon>
    </lineage>
</organism>